<organism evidence="1 2">
    <name type="scientific">Treponema pedis</name>
    <dbReference type="NCBI Taxonomy" id="409322"/>
    <lineage>
        <taxon>Bacteria</taxon>
        <taxon>Pseudomonadati</taxon>
        <taxon>Spirochaetota</taxon>
        <taxon>Spirochaetia</taxon>
        <taxon>Spirochaetales</taxon>
        <taxon>Treponemataceae</taxon>
        <taxon>Treponema</taxon>
    </lineage>
</organism>
<reference evidence="1 2" key="1">
    <citation type="submission" date="2020-09" db="EMBL/GenBank/DDBJ databases">
        <title>Characterization of Treponema spp. from bovine digital dermatitis in Korea.</title>
        <authorList>
            <person name="Espiritu H.M."/>
            <person name="Cho Y.I."/>
            <person name="Mamuad L."/>
        </authorList>
    </citation>
    <scope>NUCLEOTIDE SEQUENCE [LARGE SCALE GENOMIC DNA]</scope>
    <source>
        <strain evidence="1 2">KS1</strain>
    </source>
</reference>
<sequence length="50" mass="5408">MAGVTVTVGAGTALSYEVGIILSVDKQGNYQIEAYQMVKENPVWKHGIKL</sequence>
<dbReference type="AlphaFoldDB" id="A0A7S6WRG2"/>
<gene>
    <name evidence="1" type="ORF">IFE08_06475</name>
</gene>
<protein>
    <submittedName>
        <fullName evidence="1">Uncharacterized protein</fullName>
    </submittedName>
</protein>
<dbReference type="EMBL" id="CP061839">
    <property type="protein sequence ID" value="QOW61973.1"/>
    <property type="molecule type" value="Genomic_DNA"/>
</dbReference>
<dbReference type="RefSeq" id="WP_194077462.1">
    <property type="nucleotide sequence ID" value="NZ_CP061839.1"/>
</dbReference>
<name>A0A7S6WRG2_9SPIR</name>
<accession>A0A7S6WRG2</accession>
<evidence type="ECO:0000313" key="1">
    <source>
        <dbReference type="EMBL" id="QOW61973.1"/>
    </source>
</evidence>
<dbReference type="Proteomes" id="UP000593915">
    <property type="component" value="Chromosome"/>
</dbReference>
<evidence type="ECO:0000313" key="2">
    <source>
        <dbReference type="Proteomes" id="UP000593915"/>
    </source>
</evidence>
<proteinExistence type="predicted"/>